<evidence type="ECO:0000256" key="6">
    <source>
        <dbReference type="PIRSR" id="PIRSR002419-1"/>
    </source>
</evidence>
<feature type="transmembrane region" description="Helical" evidence="7">
    <location>
        <begin position="189"/>
        <end position="208"/>
    </location>
</feature>
<dbReference type="InterPro" id="IPR018499">
    <property type="entry name" value="Tetraspanin/Peripherin"/>
</dbReference>
<evidence type="ECO:0000256" key="1">
    <source>
        <dbReference type="ARBA" id="ARBA00004141"/>
    </source>
</evidence>
<dbReference type="Pfam" id="PF00335">
    <property type="entry name" value="Tetraspanin"/>
    <property type="match status" value="1"/>
</dbReference>
<evidence type="ECO:0008006" key="10">
    <source>
        <dbReference type="Google" id="ProtNLM"/>
    </source>
</evidence>
<keyword evidence="3 7" id="KW-0812">Transmembrane</keyword>
<evidence type="ECO:0000256" key="4">
    <source>
        <dbReference type="ARBA" id="ARBA00022989"/>
    </source>
</evidence>
<feature type="transmembrane region" description="Helical" evidence="7">
    <location>
        <begin position="12"/>
        <end position="32"/>
    </location>
</feature>
<comment type="subcellular location">
    <subcellularLocation>
        <location evidence="1">Membrane</location>
        <topology evidence="1">Multi-pass membrane protein</topology>
    </subcellularLocation>
</comment>
<dbReference type="PRINTS" id="PR00259">
    <property type="entry name" value="TMFOUR"/>
</dbReference>
<feature type="disulfide bond" evidence="6">
    <location>
        <begin position="128"/>
        <end position="163"/>
    </location>
</feature>
<dbReference type="PANTHER" id="PTHR19282">
    <property type="entry name" value="TETRASPANIN"/>
    <property type="match status" value="1"/>
</dbReference>
<evidence type="ECO:0000256" key="2">
    <source>
        <dbReference type="ARBA" id="ARBA00006840"/>
    </source>
</evidence>
<dbReference type="EMBL" id="CAXKWB010003140">
    <property type="protein sequence ID" value="CAL4068436.1"/>
    <property type="molecule type" value="Genomic_DNA"/>
</dbReference>
<reference evidence="8 9" key="1">
    <citation type="submission" date="2024-05" db="EMBL/GenBank/DDBJ databases">
        <authorList>
            <person name="Wallberg A."/>
        </authorList>
    </citation>
    <scope>NUCLEOTIDE SEQUENCE [LARGE SCALE GENOMIC DNA]</scope>
</reference>
<name>A0AAV2Q2Z3_MEGNR</name>
<dbReference type="AlphaFoldDB" id="A0AAV2Q2Z3"/>
<evidence type="ECO:0000313" key="9">
    <source>
        <dbReference type="Proteomes" id="UP001497623"/>
    </source>
</evidence>
<keyword evidence="5 7" id="KW-0472">Membrane</keyword>
<keyword evidence="6" id="KW-1015">Disulfide bond</keyword>
<comment type="caution">
    <text evidence="8">The sequence shown here is derived from an EMBL/GenBank/DDBJ whole genome shotgun (WGS) entry which is preliminary data.</text>
</comment>
<gene>
    <name evidence="8" type="ORF">MNOR_LOCUS7238</name>
</gene>
<evidence type="ECO:0000256" key="5">
    <source>
        <dbReference type="ARBA" id="ARBA00023136"/>
    </source>
</evidence>
<feature type="transmembrane region" description="Helical" evidence="7">
    <location>
        <begin position="38"/>
        <end position="63"/>
    </location>
</feature>
<comment type="similarity">
    <text evidence="2">Belongs to the tetraspanin (TM4SF) family.</text>
</comment>
<dbReference type="PANTHER" id="PTHR19282:SF452">
    <property type="entry name" value="LD03691P"/>
    <property type="match status" value="1"/>
</dbReference>
<accession>A0AAV2Q2Z3</accession>
<evidence type="ECO:0000256" key="7">
    <source>
        <dbReference type="SAM" id="Phobius"/>
    </source>
</evidence>
<dbReference type="PIRSF" id="PIRSF002419">
    <property type="entry name" value="Tetraspanin"/>
    <property type="match status" value="1"/>
</dbReference>
<evidence type="ECO:0000256" key="3">
    <source>
        <dbReference type="ARBA" id="ARBA00022692"/>
    </source>
</evidence>
<feature type="disulfide bond" evidence="6">
    <location>
        <begin position="129"/>
        <end position="146"/>
    </location>
</feature>
<keyword evidence="4 7" id="KW-1133">Transmembrane helix</keyword>
<evidence type="ECO:0000313" key="8">
    <source>
        <dbReference type="EMBL" id="CAL4068436.1"/>
    </source>
</evidence>
<feature type="transmembrane region" description="Helical" evidence="7">
    <location>
        <begin position="75"/>
        <end position="99"/>
    </location>
</feature>
<proteinExistence type="inferred from homology"/>
<organism evidence="8 9">
    <name type="scientific">Meganyctiphanes norvegica</name>
    <name type="common">Northern krill</name>
    <name type="synonym">Thysanopoda norvegica</name>
    <dbReference type="NCBI Taxonomy" id="48144"/>
    <lineage>
        <taxon>Eukaryota</taxon>
        <taxon>Metazoa</taxon>
        <taxon>Ecdysozoa</taxon>
        <taxon>Arthropoda</taxon>
        <taxon>Crustacea</taxon>
        <taxon>Multicrustacea</taxon>
        <taxon>Malacostraca</taxon>
        <taxon>Eumalacostraca</taxon>
        <taxon>Eucarida</taxon>
        <taxon>Euphausiacea</taxon>
        <taxon>Euphausiidae</taxon>
        <taxon>Meganyctiphanes</taxon>
    </lineage>
</organism>
<sequence>MCGGFTCSKNSLICLNIIYVVVAFILISVAAYAKAASIVTSLGVVSGIIACGVFLLFISIIGLIGASKHHQVMLFFYMIVLFIIFIIQFSVACACLAFNEEQQKSLALQGWRRADNSTKEDAQKYFQCCGYNTLSPNETTLGYPSCDTVPKCCENLSANQTCCADEDHCNCPRCEGKILSVISSDLTTVGGIGLFFSFTEFIGVFLTVRFRNQRDPRANPSAFL</sequence>
<dbReference type="InterPro" id="IPR000301">
    <property type="entry name" value="Tetraspanin_animals"/>
</dbReference>
<dbReference type="Proteomes" id="UP001497623">
    <property type="component" value="Unassembled WGS sequence"/>
</dbReference>
<keyword evidence="9" id="KW-1185">Reference proteome</keyword>
<dbReference type="GO" id="GO:0016020">
    <property type="term" value="C:membrane"/>
    <property type="evidence" value="ECO:0007669"/>
    <property type="project" value="UniProtKB-SubCell"/>
</dbReference>
<protein>
    <recommendedName>
        <fullName evidence="10">Tetraspanin-31</fullName>
    </recommendedName>
</protein>